<keyword evidence="1" id="KW-0175">Coiled coil</keyword>
<gene>
    <name evidence="2" type="ORF">HDU87_003405</name>
</gene>
<dbReference type="AlphaFoldDB" id="A0AAD5TKA3"/>
<feature type="coiled-coil region" evidence="1">
    <location>
        <begin position="9"/>
        <end position="67"/>
    </location>
</feature>
<protein>
    <submittedName>
        <fullName evidence="2">Uncharacterized protein</fullName>
    </submittedName>
</protein>
<name>A0AAD5TKA3_9FUNG</name>
<comment type="caution">
    <text evidence="2">The sequence shown here is derived from an EMBL/GenBank/DDBJ whole genome shotgun (WGS) entry which is preliminary data.</text>
</comment>
<accession>A0AAD5TKA3</accession>
<dbReference type="EMBL" id="JADGJQ010000025">
    <property type="protein sequence ID" value="KAJ3178582.1"/>
    <property type="molecule type" value="Genomic_DNA"/>
</dbReference>
<evidence type="ECO:0000256" key="1">
    <source>
        <dbReference type="SAM" id="Coils"/>
    </source>
</evidence>
<keyword evidence="3" id="KW-1185">Reference proteome</keyword>
<evidence type="ECO:0000313" key="3">
    <source>
        <dbReference type="Proteomes" id="UP001212152"/>
    </source>
</evidence>
<proteinExistence type="predicted"/>
<evidence type="ECO:0000313" key="2">
    <source>
        <dbReference type="EMBL" id="KAJ3178582.1"/>
    </source>
</evidence>
<reference evidence="2" key="1">
    <citation type="submission" date="2020-05" db="EMBL/GenBank/DDBJ databases">
        <title>Phylogenomic resolution of chytrid fungi.</title>
        <authorList>
            <person name="Stajich J.E."/>
            <person name="Amses K."/>
            <person name="Simmons R."/>
            <person name="Seto K."/>
            <person name="Myers J."/>
            <person name="Bonds A."/>
            <person name="Quandt C.A."/>
            <person name="Barry K."/>
            <person name="Liu P."/>
            <person name="Grigoriev I."/>
            <person name="Longcore J.E."/>
            <person name="James T.Y."/>
        </authorList>
    </citation>
    <scope>NUCLEOTIDE SEQUENCE</scope>
    <source>
        <strain evidence="2">JEL0379</strain>
    </source>
</reference>
<organism evidence="2 3">
    <name type="scientific">Geranomyces variabilis</name>
    <dbReference type="NCBI Taxonomy" id="109894"/>
    <lineage>
        <taxon>Eukaryota</taxon>
        <taxon>Fungi</taxon>
        <taxon>Fungi incertae sedis</taxon>
        <taxon>Chytridiomycota</taxon>
        <taxon>Chytridiomycota incertae sedis</taxon>
        <taxon>Chytridiomycetes</taxon>
        <taxon>Spizellomycetales</taxon>
        <taxon>Powellomycetaceae</taxon>
        <taxon>Geranomyces</taxon>
    </lineage>
</organism>
<dbReference type="Proteomes" id="UP001212152">
    <property type="component" value="Unassembled WGS sequence"/>
</dbReference>
<sequence>MPPKRADKLRQKEAKARIARAKAAEAQARYHVREQQAAATARAVALLEQEAAEREAAAVQARETTRQEIKDLVSHFSCIASKKGHIRETAPTLNRKSVRAELEAAGNSSGEPETGMLEAEYAQVAAQFLARRMEAAVLVDASQVPIKLNEPPDDDDLYAFRLYPASDLGHISLDPAAEYDAMRYEHMRRRIADCEIERCEEATVPLRLVHFG</sequence>